<evidence type="ECO:0000256" key="4">
    <source>
        <dbReference type="SAM" id="MobiDB-lite"/>
    </source>
</evidence>
<evidence type="ECO:0000259" key="6">
    <source>
        <dbReference type="Pfam" id="PF08170"/>
    </source>
</evidence>
<dbReference type="Pfam" id="PF22770">
    <property type="entry name" value="POP1_C"/>
    <property type="match status" value="1"/>
</dbReference>
<feature type="domain" description="Pop1 N-terminal" evidence="5">
    <location>
        <begin position="44"/>
        <end position="133"/>
    </location>
</feature>
<name>A0A1Y1WE71_9FUNG</name>
<evidence type="ECO:0000256" key="1">
    <source>
        <dbReference type="ARBA" id="ARBA00004123"/>
    </source>
</evidence>
<gene>
    <name evidence="8" type="ORF">DL89DRAFT_265530</name>
</gene>
<evidence type="ECO:0000313" key="8">
    <source>
        <dbReference type="EMBL" id="ORX71821.1"/>
    </source>
</evidence>
<dbReference type="Pfam" id="PF08170">
    <property type="entry name" value="POPLD"/>
    <property type="match status" value="1"/>
</dbReference>
<feature type="region of interest" description="Disordered" evidence="4">
    <location>
        <begin position="103"/>
        <end position="132"/>
    </location>
</feature>
<dbReference type="GO" id="GO:0000172">
    <property type="term" value="C:ribonuclease MRP complex"/>
    <property type="evidence" value="ECO:0007669"/>
    <property type="project" value="InterPro"/>
</dbReference>
<evidence type="ECO:0000313" key="9">
    <source>
        <dbReference type="Proteomes" id="UP000193922"/>
    </source>
</evidence>
<comment type="subcellular location">
    <subcellularLocation>
        <location evidence="1">Nucleus</location>
    </subcellularLocation>
</comment>
<reference evidence="8 9" key="1">
    <citation type="submission" date="2016-07" db="EMBL/GenBank/DDBJ databases">
        <title>Pervasive Adenine N6-methylation of Active Genes in Fungi.</title>
        <authorList>
            <consortium name="DOE Joint Genome Institute"/>
            <person name="Mondo S.J."/>
            <person name="Dannebaum R.O."/>
            <person name="Kuo R.C."/>
            <person name="Labutti K."/>
            <person name="Haridas S."/>
            <person name="Kuo A."/>
            <person name="Salamov A."/>
            <person name="Ahrendt S.R."/>
            <person name="Lipzen A."/>
            <person name="Sullivan W."/>
            <person name="Andreopoulos W.B."/>
            <person name="Clum A."/>
            <person name="Lindquist E."/>
            <person name="Daum C."/>
            <person name="Ramamoorthy G.K."/>
            <person name="Gryganskyi A."/>
            <person name="Culley D."/>
            <person name="Magnuson J.K."/>
            <person name="James T.Y."/>
            <person name="O'Malley M.A."/>
            <person name="Stajich J.E."/>
            <person name="Spatafora J.W."/>
            <person name="Visel A."/>
            <person name="Grigoriev I.V."/>
        </authorList>
    </citation>
    <scope>NUCLEOTIDE SEQUENCE [LARGE SCALE GENOMIC DNA]</scope>
    <source>
        <strain evidence="8 9">ATCC 12442</strain>
    </source>
</reference>
<evidence type="ECO:0000259" key="7">
    <source>
        <dbReference type="Pfam" id="PF22770"/>
    </source>
</evidence>
<sequence length="720" mass="80431">MAGPGNSKSSGKRKYQHATAQQQQAQATANFSLAKARSVDVTGFVESRSFEINALQRSLDNSSNNGMARAFQTLPRHLRRRAASHNVKRIPKRLRDKAISEMKKSAMSSKKLDGTGKLTNAKSGNRYKRRRTRSVREEYELRQRGKRWLETHVWHAKRMHMEERWGTMVARTPNERSHRAAYRAAKEKAFVEDVSYFAMLQVVGPQEQIVKALEAMMAKGVATVAMERFLSGSRAAPVTFYRVGKAPLDCLGPALAIWKPQQSGDSSRTLWIRAHPAISTSVVEEINKACQSQSCAGVSVEDITTDLVAFELLGGQSTPLLASIINPNICDPEGTGGRLVNTIANKPSPASLPEGSVIALRIHDPRLKFPYKLEKTDERPAEHEQKELANLMLHWPKDTNQFSQDSNDAGIWDIAQTRSDLERRVSEHQLNERRRDILVPGTKLTPDPLIDALLGSPSSTLDSEYVDSLAHGWTVLAPRGWGMPLWLSFIFAGARAQGYQERHHIAFEAGLPIFPLHWPGTRSYDDWTGPIAHDDYLRWSRRPMAKRENYLKHGVESPFFPPFHQLLGLQGIPAPCRKDRIRAIKEKKSKAAEGSSQDAEMQVSVDEHNSSLDPIWVAAGEWLALAIRRMLQWAEPVLAQLADSERCLVRNARVCVSEGDSEQIGYVMTGSFSLARGSGMAIGACSLRGLYDMWRREAHTVVVKNNNGGPTRSAYLKVLP</sequence>
<dbReference type="GO" id="GO:0005655">
    <property type="term" value="C:nucleolar ribonuclease P complex"/>
    <property type="evidence" value="ECO:0007669"/>
    <property type="project" value="InterPro"/>
</dbReference>
<feature type="domain" description="POP1 C-terminal" evidence="7">
    <location>
        <begin position="584"/>
        <end position="718"/>
    </location>
</feature>
<evidence type="ECO:0000259" key="5">
    <source>
        <dbReference type="Pfam" id="PF06978"/>
    </source>
</evidence>
<feature type="region of interest" description="Disordered" evidence="4">
    <location>
        <begin position="1"/>
        <end position="26"/>
    </location>
</feature>
<dbReference type="PANTHER" id="PTHR22731">
    <property type="entry name" value="RIBONUCLEASES P/MRP PROTEIN SUBUNIT POP1"/>
    <property type="match status" value="1"/>
</dbReference>
<dbReference type="InterPro" id="IPR012590">
    <property type="entry name" value="POPLD_dom"/>
</dbReference>
<dbReference type="EMBL" id="MCFD01000003">
    <property type="protein sequence ID" value="ORX71821.1"/>
    <property type="molecule type" value="Genomic_DNA"/>
</dbReference>
<dbReference type="Gene3D" id="3.30.1360.120">
    <property type="entry name" value="Probable tRNA modification gtpase trme, domain 1"/>
    <property type="match status" value="1"/>
</dbReference>
<evidence type="ECO:0000256" key="3">
    <source>
        <dbReference type="ARBA" id="ARBA00023242"/>
    </source>
</evidence>
<dbReference type="Pfam" id="PF06978">
    <property type="entry name" value="POP1_N"/>
    <property type="match status" value="1"/>
</dbReference>
<dbReference type="OrthoDB" id="442863at2759"/>
<dbReference type="AlphaFoldDB" id="A0A1Y1WE71"/>
<comment type="caution">
    <text evidence="8">The sequence shown here is derived from an EMBL/GenBank/DDBJ whole genome shotgun (WGS) entry which is preliminary data.</text>
</comment>
<dbReference type="InterPro" id="IPR039182">
    <property type="entry name" value="Pop1"/>
</dbReference>
<dbReference type="Proteomes" id="UP000193922">
    <property type="component" value="Unassembled WGS sequence"/>
</dbReference>
<dbReference type="SUPFAM" id="SSF103025">
    <property type="entry name" value="Folate-binding domain"/>
    <property type="match status" value="1"/>
</dbReference>
<feature type="compositionally biased region" description="Basic and acidic residues" evidence="4">
    <location>
        <begin position="103"/>
        <end position="114"/>
    </location>
</feature>
<dbReference type="PANTHER" id="PTHR22731:SF3">
    <property type="entry name" value="RIBONUCLEASES P_MRP PROTEIN SUBUNIT POP1"/>
    <property type="match status" value="1"/>
</dbReference>
<keyword evidence="2" id="KW-0819">tRNA processing</keyword>
<organism evidence="8 9">
    <name type="scientific">Linderina pennispora</name>
    <dbReference type="NCBI Taxonomy" id="61395"/>
    <lineage>
        <taxon>Eukaryota</taxon>
        <taxon>Fungi</taxon>
        <taxon>Fungi incertae sedis</taxon>
        <taxon>Zoopagomycota</taxon>
        <taxon>Kickxellomycotina</taxon>
        <taxon>Kickxellomycetes</taxon>
        <taxon>Kickxellales</taxon>
        <taxon>Kickxellaceae</taxon>
        <taxon>Linderina</taxon>
    </lineage>
</organism>
<keyword evidence="3" id="KW-0539">Nucleus</keyword>
<dbReference type="InterPro" id="IPR009723">
    <property type="entry name" value="Pop1_N"/>
</dbReference>
<evidence type="ECO:0000256" key="2">
    <source>
        <dbReference type="ARBA" id="ARBA00022694"/>
    </source>
</evidence>
<protein>
    <submittedName>
        <fullName evidence="8">POP1-domain-containing protein</fullName>
    </submittedName>
</protein>
<dbReference type="GO" id="GO:0001682">
    <property type="term" value="P:tRNA 5'-leader removal"/>
    <property type="evidence" value="ECO:0007669"/>
    <property type="project" value="InterPro"/>
</dbReference>
<feature type="domain" description="POPLD" evidence="6">
    <location>
        <begin position="472"/>
        <end position="562"/>
    </location>
</feature>
<dbReference type="InterPro" id="IPR055079">
    <property type="entry name" value="POP1_C"/>
</dbReference>
<dbReference type="GeneID" id="63803352"/>
<dbReference type="InterPro" id="IPR027266">
    <property type="entry name" value="TrmE/GcvT-like"/>
</dbReference>
<accession>A0A1Y1WE71</accession>
<dbReference type="STRING" id="61395.A0A1Y1WE71"/>
<keyword evidence="9" id="KW-1185">Reference proteome</keyword>
<dbReference type="RefSeq" id="XP_040745245.1">
    <property type="nucleotide sequence ID" value="XM_040886704.1"/>
</dbReference>
<proteinExistence type="predicted"/>